<sequence length="156" mass="16581">MMTKDNYCAFADLLLLHQSESTFRRWIGQSSPASHRNLSLRIELKALQRMAEVAVEEEEAVGEEAVGEEVEELEGGLGIVVPAVEAAVEGAEGEEEEAAAVEGEAEAAAVEEGEAEVEGAVAEGEEAEEEAAAGEAAEERMAEGLRISDSRSRTFS</sequence>
<feature type="compositionally biased region" description="Basic and acidic residues" evidence="1">
    <location>
        <begin position="137"/>
        <end position="156"/>
    </location>
</feature>
<evidence type="ECO:0000313" key="3">
    <source>
        <dbReference type="Proteomes" id="UP001620645"/>
    </source>
</evidence>
<organism evidence="2 3">
    <name type="scientific">Heterodera schachtii</name>
    <name type="common">Sugarbeet cyst nematode worm</name>
    <name type="synonym">Tylenchus schachtii</name>
    <dbReference type="NCBI Taxonomy" id="97005"/>
    <lineage>
        <taxon>Eukaryota</taxon>
        <taxon>Metazoa</taxon>
        <taxon>Ecdysozoa</taxon>
        <taxon>Nematoda</taxon>
        <taxon>Chromadorea</taxon>
        <taxon>Rhabditida</taxon>
        <taxon>Tylenchina</taxon>
        <taxon>Tylenchomorpha</taxon>
        <taxon>Tylenchoidea</taxon>
        <taxon>Heteroderidae</taxon>
        <taxon>Heteroderinae</taxon>
        <taxon>Heterodera</taxon>
    </lineage>
</organism>
<comment type="caution">
    <text evidence="2">The sequence shown here is derived from an EMBL/GenBank/DDBJ whole genome shotgun (WGS) entry which is preliminary data.</text>
</comment>
<keyword evidence="3" id="KW-1185">Reference proteome</keyword>
<gene>
    <name evidence="2" type="ORF">niasHS_002169</name>
</gene>
<dbReference type="Proteomes" id="UP001620645">
    <property type="component" value="Unassembled WGS sequence"/>
</dbReference>
<dbReference type="AlphaFoldDB" id="A0ABD2KN39"/>
<dbReference type="EMBL" id="JBICCN010000007">
    <property type="protein sequence ID" value="KAL3104142.1"/>
    <property type="molecule type" value="Genomic_DNA"/>
</dbReference>
<name>A0ABD2KN39_HETSC</name>
<evidence type="ECO:0000256" key="1">
    <source>
        <dbReference type="SAM" id="MobiDB-lite"/>
    </source>
</evidence>
<protein>
    <submittedName>
        <fullName evidence="2">Uncharacterized protein</fullName>
    </submittedName>
</protein>
<feature type="compositionally biased region" description="Acidic residues" evidence="1">
    <location>
        <begin position="91"/>
        <end position="132"/>
    </location>
</feature>
<evidence type="ECO:0000313" key="2">
    <source>
        <dbReference type="EMBL" id="KAL3104142.1"/>
    </source>
</evidence>
<accession>A0ABD2KN39</accession>
<feature type="region of interest" description="Disordered" evidence="1">
    <location>
        <begin position="90"/>
        <end position="156"/>
    </location>
</feature>
<proteinExistence type="predicted"/>
<reference evidence="2 3" key="1">
    <citation type="submission" date="2024-10" db="EMBL/GenBank/DDBJ databases">
        <authorList>
            <person name="Kim D."/>
        </authorList>
    </citation>
    <scope>NUCLEOTIDE SEQUENCE [LARGE SCALE GENOMIC DNA]</scope>
    <source>
        <strain evidence="2">Taebaek</strain>
    </source>
</reference>